<proteinExistence type="predicted"/>
<reference evidence="1" key="1">
    <citation type="submission" date="2018-02" db="EMBL/GenBank/DDBJ databases">
        <authorList>
            <person name="Cohen D.B."/>
            <person name="Kent A.D."/>
        </authorList>
    </citation>
    <scope>NUCLEOTIDE SEQUENCE</scope>
</reference>
<organism evidence="1">
    <name type="scientific">Fagus sylvatica</name>
    <name type="common">Beechnut</name>
    <dbReference type="NCBI Taxonomy" id="28930"/>
    <lineage>
        <taxon>Eukaryota</taxon>
        <taxon>Viridiplantae</taxon>
        <taxon>Streptophyta</taxon>
        <taxon>Embryophyta</taxon>
        <taxon>Tracheophyta</taxon>
        <taxon>Spermatophyta</taxon>
        <taxon>Magnoliopsida</taxon>
        <taxon>eudicotyledons</taxon>
        <taxon>Gunneridae</taxon>
        <taxon>Pentapetalae</taxon>
        <taxon>rosids</taxon>
        <taxon>fabids</taxon>
        <taxon>Fagales</taxon>
        <taxon>Fagaceae</taxon>
        <taxon>Fagus</taxon>
    </lineage>
</organism>
<name>A0A2N9J3Z9_FAGSY</name>
<accession>A0A2N9J3Z9</accession>
<dbReference type="AlphaFoldDB" id="A0A2N9J3Z9"/>
<sequence length="295" mass="32165">MERKRKSILRRVRGEAKEHYMKSVVEEGFGLGFLSAGRSERLSSAGMVVATSTAVATSSSSAVPTAANAAPRKDAMMHKPILDDRKKEFRGLTIHKNGAISSSKIDDTDLWEMWKTSQSISNLGSIDNKRHTVDVSEIALHVHDLVVAVHGDDFTAGFIRLSLSLEEVENLNLIAASIEHVAHLNHSGGSADPVFGAVNQVGKTERLHNVSTLIFFLLPLLPLGCPSSLLSLRGYSRLFNSPQEQEIGIQGNQGTRLWHRNRDFNHCFAFRGAVGIDGPEMGDEGVDSVGPPPFF</sequence>
<protein>
    <submittedName>
        <fullName evidence="1">Uncharacterized protein</fullName>
    </submittedName>
</protein>
<evidence type="ECO:0000313" key="1">
    <source>
        <dbReference type="EMBL" id="SPD31548.1"/>
    </source>
</evidence>
<dbReference type="EMBL" id="OIVN01006366">
    <property type="protein sequence ID" value="SPD31548.1"/>
    <property type="molecule type" value="Genomic_DNA"/>
</dbReference>
<gene>
    <name evidence="1" type="ORF">FSB_LOCUS59430</name>
</gene>